<dbReference type="HOGENOM" id="CLU_013929_15_3_1"/>
<protein>
    <submittedName>
        <fullName evidence="2">Uncharacterized protein</fullName>
    </submittedName>
</protein>
<dbReference type="EMBL" id="KB726231">
    <property type="protein sequence ID" value="EMT73510.1"/>
    <property type="molecule type" value="Genomic_DNA"/>
</dbReference>
<evidence type="ECO:0000313" key="3">
    <source>
        <dbReference type="Proteomes" id="UP000016929"/>
    </source>
</evidence>
<evidence type="ECO:0000256" key="1">
    <source>
        <dbReference type="SAM" id="Coils"/>
    </source>
</evidence>
<accession>N1SBH6</accession>
<organism evidence="2 3">
    <name type="scientific">Fusarium oxysporum f. sp. cubense (strain race 4)</name>
    <name type="common">Panama disease fungus</name>
    <dbReference type="NCBI Taxonomy" id="2502994"/>
    <lineage>
        <taxon>Eukaryota</taxon>
        <taxon>Fungi</taxon>
        <taxon>Dikarya</taxon>
        <taxon>Ascomycota</taxon>
        <taxon>Pezizomycotina</taxon>
        <taxon>Sordariomycetes</taxon>
        <taxon>Hypocreomycetidae</taxon>
        <taxon>Hypocreales</taxon>
        <taxon>Nectriaceae</taxon>
        <taxon>Fusarium</taxon>
        <taxon>Fusarium oxysporum species complex</taxon>
    </lineage>
</organism>
<evidence type="ECO:0000313" key="2">
    <source>
        <dbReference type="EMBL" id="EMT73510.1"/>
    </source>
</evidence>
<keyword evidence="3" id="KW-1185">Reference proteome</keyword>
<sequence>MTGKNIKTAFRGAGLIPHDPESVVSKLDAQLRTPTLVEEEAGPSTAWVSKTPRTLLKAQSQSEYLDRRIRSHKSSSPESILEAFKSLSKGTKAMMHENALLRAQVRDLQQANETLSRRRRAKRTRLQKGGVIIVWEAREVID</sequence>
<proteinExistence type="predicted"/>
<dbReference type="Proteomes" id="UP000016929">
    <property type="component" value="Unassembled WGS sequence"/>
</dbReference>
<feature type="coiled-coil region" evidence="1">
    <location>
        <begin position="98"/>
        <end position="125"/>
    </location>
</feature>
<keyword evidence="1" id="KW-0175">Coiled coil</keyword>
<reference evidence="3" key="2">
    <citation type="journal article" date="2014" name="PLoS ONE">
        <title>Genome and Transcriptome Analysis of the Fungal Pathogen Fusarium oxysporum f. sp. cubense Causing Banana Vascular Wilt Disease.</title>
        <authorList>
            <person name="Guo L."/>
            <person name="Han L."/>
            <person name="Yang L."/>
            <person name="Zeng H."/>
            <person name="Fan D."/>
            <person name="Zhu Y."/>
            <person name="Feng Y."/>
            <person name="Wang G."/>
            <person name="Peng C."/>
            <person name="Jiang X."/>
            <person name="Zhou D."/>
            <person name="Ni P."/>
            <person name="Liang C."/>
            <person name="Liu L."/>
            <person name="Wang J."/>
            <person name="Mao C."/>
            <person name="Fang X."/>
            <person name="Peng M."/>
            <person name="Huang J."/>
        </authorList>
    </citation>
    <scope>NUCLEOTIDE SEQUENCE [LARGE SCALE GENOMIC DNA]</scope>
    <source>
        <strain evidence="3">race 4</strain>
    </source>
</reference>
<reference evidence="3" key="1">
    <citation type="submission" date="2012-09" db="EMBL/GenBank/DDBJ databases">
        <title>Genome sequencing and comparative transcriptomics of race 1 and race 4 of banana pathogen: Fusarium oxysporum f. sp. cubense.</title>
        <authorList>
            <person name="Fang X."/>
            <person name="Huang J."/>
        </authorList>
    </citation>
    <scope>NUCLEOTIDE SEQUENCE [LARGE SCALE GENOMIC DNA]</scope>
    <source>
        <strain evidence="3">race 4</strain>
    </source>
</reference>
<gene>
    <name evidence="2" type="ORF">FOC4_g10000545</name>
</gene>
<dbReference type="AlphaFoldDB" id="N1SBH6"/>
<name>N1SBH6_FUSC4</name>